<evidence type="ECO:0000256" key="1">
    <source>
        <dbReference type="ARBA" id="ARBA00006216"/>
    </source>
</evidence>
<keyword evidence="2" id="KW-0547">Nucleotide-binding</keyword>
<evidence type="ECO:0000256" key="3">
    <source>
        <dbReference type="ARBA" id="ARBA00022840"/>
    </source>
</evidence>
<name>A0A7C0Y982_9BACT</name>
<organism evidence="5">
    <name type="scientific">Thermosulfidibacter takaii</name>
    <dbReference type="NCBI Taxonomy" id="412593"/>
    <lineage>
        <taxon>Bacteria</taxon>
        <taxon>Pseudomonadati</taxon>
        <taxon>Thermosulfidibacterota</taxon>
        <taxon>Thermosulfidibacteria</taxon>
        <taxon>Thermosulfidibacterales</taxon>
        <taxon>Thermosulfidibacteraceae</taxon>
    </lineage>
</organism>
<dbReference type="Gene3D" id="3.40.50.300">
    <property type="entry name" value="P-loop containing nucleotide triphosphate hydrolases"/>
    <property type="match status" value="1"/>
</dbReference>
<feature type="domain" description="ABC transporter" evidence="4">
    <location>
        <begin position="2"/>
        <end position="248"/>
    </location>
</feature>
<dbReference type="CDD" id="cd03217">
    <property type="entry name" value="ABC_FeS_Assembly"/>
    <property type="match status" value="1"/>
</dbReference>
<dbReference type="PROSITE" id="PS50893">
    <property type="entry name" value="ABC_TRANSPORTER_2"/>
    <property type="match status" value="1"/>
</dbReference>
<dbReference type="SMART" id="SM00382">
    <property type="entry name" value="AAA"/>
    <property type="match status" value="1"/>
</dbReference>
<dbReference type="Pfam" id="PF00005">
    <property type="entry name" value="ABC_tran"/>
    <property type="match status" value="1"/>
</dbReference>
<dbReference type="SUPFAM" id="SSF52540">
    <property type="entry name" value="P-loop containing nucleoside triphosphate hydrolases"/>
    <property type="match status" value="1"/>
</dbReference>
<proteinExistence type="inferred from homology"/>
<dbReference type="PANTHER" id="PTHR43204:SF1">
    <property type="entry name" value="ABC TRANSPORTER I FAMILY MEMBER 6, CHLOROPLASTIC"/>
    <property type="match status" value="1"/>
</dbReference>
<sequence>MLRIEELKVEVGGKEVLHGINLHLPRGKVHALMGPNGSGKTTLIMTVVGFGRYKVTRGRIYFKGKDITDLPVHERARMGIGLAFQRPPIVRGIKTRQLVEMCAGGREVDVEAIAGKLNFTEFLDRDVNLGFSGGEMKRSELVQLMAQNPELVLLDEPESGVDLENISLLGRAINRLLERDLKPTEGKSLKELRAQRKKSALIITHTGHILQYVNADVGYVLIDGHIVCSGNPKEILRTVERYGYEECAKCLR</sequence>
<evidence type="ECO:0000256" key="2">
    <source>
        <dbReference type="ARBA" id="ARBA00022741"/>
    </source>
</evidence>
<dbReference type="PANTHER" id="PTHR43204">
    <property type="entry name" value="ABC TRANSPORTER I FAMILY MEMBER 6, CHLOROPLASTIC"/>
    <property type="match status" value="1"/>
</dbReference>
<dbReference type="EMBL" id="DQWS01000133">
    <property type="protein sequence ID" value="HDD53117.1"/>
    <property type="molecule type" value="Genomic_DNA"/>
</dbReference>
<dbReference type="GO" id="GO:0005524">
    <property type="term" value="F:ATP binding"/>
    <property type="evidence" value="ECO:0007669"/>
    <property type="project" value="UniProtKB-KW"/>
</dbReference>
<dbReference type="InterPro" id="IPR010230">
    <property type="entry name" value="FeS-cluster_ATPase_SufC"/>
</dbReference>
<protein>
    <submittedName>
        <fullName evidence="5">ABC transporter ATP-binding protein</fullName>
    </submittedName>
</protein>
<reference evidence="5" key="1">
    <citation type="journal article" date="2020" name="mSystems">
        <title>Genome- and Community-Level Interaction Insights into Carbon Utilization and Element Cycling Functions of Hydrothermarchaeota in Hydrothermal Sediment.</title>
        <authorList>
            <person name="Zhou Z."/>
            <person name="Liu Y."/>
            <person name="Xu W."/>
            <person name="Pan J."/>
            <person name="Luo Z.H."/>
            <person name="Li M."/>
        </authorList>
    </citation>
    <scope>NUCLEOTIDE SEQUENCE [LARGE SCALE GENOMIC DNA]</scope>
    <source>
        <strain evidence="5">HyVt-115</strain>
    </source>
</reference>
<keyword evidence="3 5" id="KW-0067">ATP-binding</keyword>
<dbReference type="AlphaFoldDB" id="A0A7C0Y982"/>
<dbReference type="GO" id="GO:0016887">
    <property type="term" value="F:ATP hydrolysis activity"/>
    <property type="evidence" value="ECO:0007669"/>
    <property type="project" value="InterPro"/>
</dbReference>
<gene>
    <name evidence="5" type="ORF">ENF32_03500</name>
</gene>
<comment type="similarity">
    <text evidence="1">Belongs to the ABC transporter superfamily. Ycf16 family.</text>
</comment>
<dbReference type="InterPro" id="IPR027417">
    <property type="entry name" value="P-loop_NTPase"/>
</dbReference>
<dbReference type="Proteomes" id="UP000885690">
    <property type="component" value="Unassembled WGS sequence"/>
</dbReference>
<dbReference type="InterPro" id="IPR003439">
    <property type="entry name" value="ABC_transporter-like_ATP-bd"/>
</dbReference>
<dbReference type="InterPro" id="IPR003593">
    <property type="entry name" value="AAA+_ATPase"/>
</dbReference>
<accession>A0A7C0Y982</accession>
<comment type="caution">
    <text evidence="5">The sequence shown here is derived from an EMBL/GenBank/DDBJ whole genome shotgun (WGS) entry which is preliminary data.</text>
</comment>
<evidence type="ECO:0000259" key="4">
    <source>
        <dbReference type="PROSITE" id="PS50893"/>
    </source>
</evidence>
<evidence type="ECO:0000313" key="5">
    <source>
        <dbReference type="EMBL" id="HDD53117.1"/>
    </source>
</evidence>